<keyword evidence="2" id="KW-0812">Transmembrane</keyword>
<evidence type="ECO:0000313" key="4">
    <source>
        <dbReference type="Proteomes" id="UP000317650"/>
    </source>
</evidence>
<comment type="caution">
    <text evidence="3">The sequence shown here is derived from an EMBL/GenBank/DDBJ whole genome shotgun (WGS) entry which is preliminary data.</text>
</comment>
<reference evidence="3 4" key="1">
    <citation type="journal article" date="2019" name="Nat. Plants">
        <title>Genome sequencing of Musa balbisiana reveals subgenome evolution and function divergence in polyploid bananas.</title>
        <authorList>
            <person name="Yao X."/>
        </authorList>
    </citation>
    <scope>NUCLEOTIDE SEQUENCE [LARGE SCALE GENOMIC DNA]</scope>
    <source>
        <strain evidence="4">cv. DH-PKW</strain>
        <tissue evidence="3">Leaves</tissue>
    </source>
</reference>
<keyword evidence="2" id="KW-0472">Membrane</keyword>
<keyword evidence="4" id="KW-1185">Reference proteome</keyword>
<evidence type="ECO:0000256" key="1">
    <source>
        <dbReference type="SAM" id="MobiDB-lite"/>
    </source>
</evidence>
<name>A0A4S8JJ12_MUSBA</name>
<dbReference type="Proteomes" id="UP000317650">
    <property type="component" value="Chromosome 1"/>
</dbReference>
<feature type="compositionally biased region" description="Polar residues" evidence="1">
    <location>
        <begin position="43"/>
        <end position="53"/>
    </location>
</feature>
<keyword evidence="2" id="KW-1133">Transmembrane helix</keyword>
<sequence length="479" mass="53953">MAAAEARAAWQRTANRYLVQEDAKRAPKLACCSSSTPQSDSSNGNTASAQDSPGPNFMPFSRNLTNAYLSPETKWWLQLQPNFGYQNELICEQLSSLEDEADEDVETAVPKSKLGGESLPVDFVLKKEVCFMESSWVVSTAFEKHGSETRIKEMKTTTSYSQQLLKPKTSMVNYLDKKDGLLDLKPVDQFTSCRPEKASSYFETSWAGGNNSEPWWRIADKDELALLVAQKSLHHIENCDLPKPSQTVHVTRDPLSAPEYSDTSGIFQSSLGRKLNADICNADKYSCNTSTSVKSDNKNLSSSERGYMLHDSEKPYRQGSIYDARGYVKNEQPERNQTCEDELSRAQLLEALCHSQTRARKAEMAAQKAYDEKEHIVKLLLRQASHLFAYKQWLLMLQLENLFLQLRIKEHQISTVIPVLPCMAPKGKLSSEDKVTRRRRRKKHKCEICKYAVALSLGLGLAGVGLLFGWTIGWLFPAV</sequence>
<protein>
    <submittedName>
        <fullName evidence="3">Uncharacterized protein</fullName>
    </submittedName>
</protein>
<feature type="transmembrane region" description="Helical" evidence="2">
    <location>
        <begin position="448"/>
        <end position="476"/>
    </location>
</feature>
<accession>A0A4S8JJ12</accession>
<feature type="region of interest" description="Disordered" evidence="1">
    <location>
        <begin position="25"/>
        <end position="56"/>
    </location>
</feature>
<evidence type="ECO:0000256" key="2">
    <source>
        <dbReference type="SAM" id="Phobius"/>
    </source>
</evidence>
<dbReference type="PANTHER" id="PTHR33868:SF2">
    <property type="entry name" value="EXPRESSED PROTEIN"/>
    <property type="match status" value="1"/>
</dbReference>
<dbReference type="PANTHER" id="PTHR33868">
    <property type="entry name" value="EXPRESSED PROTEIN"/>
    <property type="match status" value="1"/>
</dbReference>
<feature type="compositionally biased region" description="Low complexity" evidence="1">
    <location>
        <begin position="33"/>
        <end position="42"/>
    </location>
</feature>
<dbReference type="AlphaFoldDB" id="A0A4S8JJ12"/>
<gene>
    <name evidence="3" type="ORF">C4D60_Mb01t00330</name>
</gene>
<evidence type="ECO:0000313" key="3">
    <source>
        <dbReference type="EMBL" id="THU61981.1"/>
    </source>
</evidence>
<dbReference type="EMBL" id="PYDT01000004">
    <property type="protein sequence ID" value="THU61981.1"/>
    <property type="molecule type" value="Genomic_DNA"/>
</dbReference>
<organism evidence="3 4">
    <name type="scientific">Musa balbisiana</name>
    <name type="common">Banana</name>
    <dbReference type="NCBI Taxonomy" id="52838"/>
    <lineage>
        <taxon>Eukaryota</taxon>
        <taxon>Viridiplantae</taxon>
        <taxon>Streptophyta</taxon>
        <taxon>Embryophyta</taxon>
        <taxon>Tracheophyta</taxon>
        <taxon>Spermatophyta</taxon>
        <taxon>Magnoliopsida</taxon>
        <taxon>Liliopsida</taxon>
        <taxon>Zingiberales</taxon>
        <taxon>Musaceae</taxon>
        <taxon>Musa</taxon>
    </lineage>
</organism>
<proteinExistence type="predicted"/>